<dbReference type="Pfam" id="PF02082">
    <property type="entry name" value="Rrf2"/>
    <property type="match status" value="1"/>
</dbReference>
<dbReference type="InterPro" id="IPR036388">
    <property type="entry name" value="WH-like_DNA-bd_sf"/>
</dbReference>
<keyword evidence="1" id="KW-0238">DNA-binding</keyword>
<name>A0A371REL9_9PROT</name>
<comment type="caution">
    <text evidence="2">The sequence shown here is derived from an EMBL/GenBank/DDBJ whole genome shotgun (WGS) entry which is preliminary data.</text>
</comment>
<keyword evidence="3" id="KW-1185">Reference proteome</keyword>
<dbReference type="SUPFAM" id="SSF46785">
    <property type="entry name" value="Winged helix' DNA-binding domain"/>
    <property type="match status" value="1"/>
</dbReference>
<reference evidence="2 3" key="1">
    <citation type="submission" date="2018-08" db="EMBL/GenBank/DDBJ databases">
        <title>Parvularcula sp. SM1705, isolated from surface water of the South Sea China.</title>
        <authorList>
            <person name="Sun L."/>
        </authorList>
    </citation>
    <scope>NUCLEOTIDE SEQUENCE [LARGE SCALE GENOMIC DNA]</scope>
    <source>
        <strain evidence="2 3">SM1705</strain>
    </source>
</reference>
<dbReference type="RefSeq" id="WP_116390521.1">
    <property type="nucleotide sequence ID" value="NZ_QUQO01000001.1"/>
</dbReference>
<evidence type="ECO:0000313" key="3">
    <source>
        <dbReference type="Proteomes" id="UP000264589"/>
    </source>
</evidence>
<dbReference type="PROSITE" id="PS51197">
    <property type="entry name" value="HTH_RRF2_2"/>
    <property type="match status" value="1"/>
</dbReference>
<dbReference type="Proteomes" id="UP000264589">
    <property type="component" value="Unassembled WGS sequence"/>
</dbReference>
<dbReference type="InterPro" id="IPR036390">
    <property type="entry name" value="WH_DNA-bd_sf"/>
</dbReference>
<dbReference type="OrthoDB" id="9795923at2"/>
<gene>
    <name evidence="2" type="ORF">DX908_00495</name>
</gene>
<dbReference type="NCBIfam" id="TIGR00738">
    <property type="entry name" value="rrf2_super"/>
    <property type="match status" value="1"/>
</dbReference>
<dbReference type="PANTHER" id="PTHR33221">
    <property type="entry name" value="WINGED HELIX-TURN-HELIX TRANSCRIPTIONAL REGULATOR, RRF2 FAMILY"/>
    <property type="match status" value="1"/>
</dbReference>
<dbReference type="FunCoup" id="A0A371REL9">
    <property type="interactions" value="213"/>
</dbReference>
<dbReference type="GO" id="GO:0005829">
    <property type="term" value="C:cytosol"/>
    <property type="evidence" value="ECO:0007669"/>
    <property type="project" value="TreeGrafter"/>
</dbReference>
<dbReference type="PANTHER" id="PTHR33221:SF4">
    <property type="entry name" value="HTH-TYPE TRANSCRIPTIONAL REPRESSOR NSRR"/>
    <property type="match status" value="1"/>
</dbReference>
<proteinExistence type="predicted"/>
<dbReference type="InParanoid" id="A0A371REL9"/>
<dbReference type="InterPro" id="IPR000944">
    <property type="entry name" value="Tscrpt_reg_Rrf2"/>
</dbReference>
<dbReference type="Gene3D" id="1.10.10.10">
    <property type="entry name" value="Winged helix-like DNA-binding domain superfamily/Winged helix DNA-binding domain"/>
    <property type="match status" value="1"/>
</dbReference>
<evidence type="ECO:0000256" key="1">
    <source>
        <dbReference type="ARBA" id="ARBA00023125"/>
    </source>
</evidence>
<evidence type="ECO:0000313" key="2">
    <source>
        <dbReference type="EMBL" id="RFB03893.1"/>
    </source>
</evidence>
<sequence length="150" mass="16550">MRLTAYTNYALRTLVYCALHPDETVRVEDVARAYSISRAHLLKAARQLGQHGFLENIRGRTGGIRLGMTPEDIRVGDVVRITEGDLELVECFNSETNSCPLIGVCRLSALFRRGLDAFLVELDKVTLADLTGNAPVLLDRLESFAAQTDG</sequence>
<dbReference type="GO" id="GO:0003677">
    <property type="term" value="F:DNA binding"/>
    <property type="evidence" value="ECO:0007669"/>
    <property type="project" value="UniProtKB-KW"/>
</dbReference>
<dbReference type="EMBL" id="QUQO01000001">
    <property type="protein sequence ID" value="RFB03893.1"/>
    <property type="molecule type" value="Genomic_DNA"/>
</dbReference>
<protein>
    <submittedName>
        <fullName evidence="2">Rrf2 family transcriptional regulator</fullName>
    </submittedName>
</protein>
<dbReference type="AlphaFoldDB" id="A0A371REL9"/>
<organism evidence="2 3">
    <name type="scientific">Parvularcula marina</name>
    <dbReference type="NCBI Taxonomy" id="2292771"/>
    <lineage>
        <taxon>Bacteria</taxon>
        <taxon>Pseudomonadati</taxon>
        <taxon>Pseudomonadota</taxon>
        <taxon>Alphaproteobacteria</taxon>
        <taxon>Parvularculales</taxon>
        <taxon>Parvularculaceae</taxon>
        <taxon>Parvularcula</taxon>
    </lineage>
</organism>
<accession>A0A371REL9</accession>
<dbReference type="GO" id="GO:0003700">
    <property type="term" value="F:DNA-binding transcription factor activity"/>
    <property type="evidence" value="ECO:0007669"/>
    <property type="project" value="TreeGrafter"/>
</dbReference>